<dbReference type="KEGG" id="spu:115922199"/>
<evidence type="ECO:0000313" key="2">
    <source>
        <dbReference type="EnsemblMetazoa" id="XP_030836412"/>
    </source>
</evidence>
<sequence length="96" mass="11197">MIYIFWDFIFELTWVILFTALRIHVSPWCKEVLDKLGGYELEDRGLVPMKSKGEIHTFWLLGQDPSYKITKVKPPPQKLTHEAIEIAANRVIPDDV</sequence>
<dbReference type="GeneID" id="115922199"/>
<evidence type="ECO:0000313" key="3">
    <source>
        <dbReference type="Proteomes" id="UP000007110"/>
    </source>
</evidence>
<dbReference type="Proteomes" id="UP000007110">
    <property type="component" value="Unassembled WGS sequence"/>
</dbReference>
<dbReference type="AlphaFoldDB" id="A0A7M7NHD7"/>
<dbReference type="InParanoid" id="A0A7M7NHD7"/>
<reference evidence="2" key="2">
    <citation type="submission" date="2021-01" db="UniProtKB">
        <authorList>
            <consortium name="EnsemblMetazoa"/>
        </authorList>
    </citation>
    <scope>IDENTIFICATION</scope>
</reference>
<evidence type="ECO:0000256" key="1">
    <source>
        <dbReference type="ARBA" id="ARBA00023239"/>
    </source>
</evidence>
<dbReference type="GO" id="GO:0016829">
    <property type="term" value="F:lyase activity"/>
    <property type="evidence" value="ECO:0007669"/>
    <property type="project" value="UniProtKB-KW"/>
</dbReference>
<dbReference type="Gene3D" id="3.30.70.1230">
    <property type="entry name" value="Nucleotide cyclase"/>
    <property type="match status" value="1"/>
</dbReference>
<dbReference type="SUPFAM" id="SSF55073">
    <property type="entry name" value="Nucleotide cyclase"/>
    <property type="match status" value="1"/>
</dbReference>
<dbReference type="OrthoDB" id="1890790at2759"/>
<keyword evidence="3" id="KW-1185">Reference proteome</keyword>
<keyword evidence="1" id="KW-0456">Lyase</keyword>
<accession>A0A7M7NHD7</accession>
<reference evidence="3" key="1">
    <citation type="submission" date="2015-02" db="EMBL/GenBank/DDBJ databases">
        <title>Genome sequencing for Strongylocentrotus purpuratus.</title>
        <authorList>
            <person name="Murali S."/>
            <person name="Liu Y."/>
            <person name="Vee V."/>
            <person name="English A."/>
            <person name="Wang M."/>
            <person name="Skinner E."/>
            <person name="Han Y."/>
            <person name="Muzny D.M."/>
            <person name="Worley K.C."/>
            <person name="Gibbs R.A."/>
        </authorList>
    </citation>
    <scope>NUCLEOTIDE SEQUENCE</scope>
</reference>
<dbReference type="EnsemblMetazoa" id="XM_030980552">
    <property type="protein sequence ID" value="XP_030836412"/>
    <property type="gene ID" value="LOC115922199"/>
</dbReference>
<dbReference type="RefSeq" id="XP_030836412.1">
    <property type="nucleotide sequence ID" value="XM_030980552.1"/>
</dbReference>
<name>A0A7M7NHD7_STRPU</name>
<protein>
    <submittedName>
        <fullName evidence="2">Uncharacterized protein</fullName>
    </submittedName>
</protein>
<organism evidence="2 3">
    <name type="scientific">Strongylocentrotus purpuratus</name>
    <name type="common">Purple sea urchin</name>
    <dbReference type="NCBI Taxonomy" id="7668"/>
    <lineage>
        <taxon>Eukaryota</taxon>
        <taxon>Metazoa</taxon>
        <taxon>Echinodermata</taxon>
        <taxon>Eleutherozoa</taxon>
        <taxon>Echinozoa</taxon>
        <taxon>Echinoidea</taxon>
        <taxon>Euechinoidea</taxon>
        <taxon>Echinacea</taxon>
        <taxon>Camarodonta</taxon>
        <taxon>Echinidea</taxon>
        <taxon>Strongylocentrotidae</taxon>
        <taxon>Strongylocentrotus</taxon>
    </lineage>
</organism>
<proteinExistence type="predicted"/>
<dbReference type="InterPro" id="IPR029787">
    <property type="entry name" value="Nucleotide_cyclase"/>
</dbReference>